<dbReference type="Proteomes" id="UP000239156">
    <property type="component" value="Unassembled WGS sequence"/>
</dbReference>
<reference evidence="3" key="1">
    <citation type="submission" date="2017-12" db="EMBL/GenBank/DDBJ databases">
        <title>Gene loss provides genomic basis for host adaptation in cereal stripe rust fungi.</title>
        <authorList>
            <person name="Xia C."/>
        </authorList>
    </citation>
    <scope>NUCLEOTIDE SEQUENCE [LARGE SCALE GENOMIC DNA]</scope>
    <source>
        <strain evidence="3">93-210</strain>
    </source>
</reference>
<accession>A0A2S4VXC5</accession>
<dbReference type="VEuPathDB" id="FungiDB:PSHT_05101"/>
<dbReference type="PANTHER" id="PTHR13124">
    <property type="entry name" value="39S RIBOSOMAL PROTEIN L46, MITOCHONDRIAL PRECURSOR-RELATED"/>
    <property type="match status" value="1"/>
</dbReference>
<keyword evidence="4" id="KW-1185">Reference proteome</keyword>
<gene>
    <name evidence="3" type="ORF">PSTT_03185</name>
</gene>
<feature type="domain" description="Large ribosomal subunit protein mL46 N-terminal" evidence="2">
    <location>
        <begin position="79"/>
        <end position="136"/>
    </location>
</feature>
<dbReference type="AlphaFoldDB" id="A0A2S4VXC5"/>
<dbReference type="InterPro" id="IPR021757">
    <property type="entry name" value="Ribosomal_mL46_N"/>
</dbReference>
<dbReference type="Gene3D" id="3.90.79.10">
    <property type="entry name" value="Nucleoside Triphosphate Pyrophosphohydrolase"/>
    <property type="match status" value="1"/>
</dbReference>
<name>A0A2S4VXC5_9BASI</name>
<evidence type="ECO:0000313" key="3">
    <source>
        <dbReference type="EMBL" id="POW14185.1"/>
    </source>
</evidence>
<protein>
    <recommendedName>
        <fullName evidence="2">Large ribosomal subunit protein mL46 N-terminal domain-containing protein</fullName>
    </recommendedName>
</protein>
<evidence type="ECO:0000256" key="1">
    <source>
        <dbReference type="SAM" id="MobiDB-lite"/>
    </source>
</evidence>
<dbReference type="EMBL" id="PKSL01000020">
    <property type="protein sequence ID" value="POW14185.1"/>
    <property type="molecule type" value="Genomic_DNA"/>
</dbReference>
<dbReference type="GO" id="GO:0005762">
    <property type="term" value="C:mitochondrial large ribosomal subunit"/>
    <property type="evidence" value="ECO:0007669"/>
    <property type="project" value="TreeGrafter"/>
</dbReference>
<dbReference type="PANTHER" id="PTHR13124:SF12">
    <property type="entry name" value="LARGE RIBOSOMAL SUBUNIT PROTEIN ML46"/>
    <property type="match status" value="1"/>
</dbReference>
<feature type="region of interest" description="Disordered" evidence="1">
    <location>
        <begin position="36"/>
        <end position="75"/>
    </location>
</feature>
<evidence type="ECO:0000313" key="4">
    <source>
        <dbReference type="Proteomes" id="UP000239156"/>
    </source>
</evidence>
<dbReference type="GO" id="GO:0003735">
    <property type="term" value="F:structural constituent of ribosome"/>
    <property type="evidence" value="ECO:0007669"/>
    <property type="project" value="InterPro"/>
</dbReference>
<dbReference type="Pfam" id="PF11788">
    <property type="entry name" value="MRP-L46"/>
    <property type="match status" value="1"/>
</dbReference>
<evidence type="ECO:0000259" key="2">
    <source>
        <dbReference type="Pfam" id="PF11788"/>
    </source>
</evidence>
<comment type="caution">
    <text evidence="3">The sequence shown here is derived from an EMBL/GenBank/DDBJ whole genome shotgun (WGS) entry which is preliminary data.</text>
</comment>
<dbReference type="InterPro" id="IPR040008">
    <property type="entry name" value="Ribosomal_mL46"/>
</dbReference>
<dbReference type="VEuPathDB" id="FungiDB:PSTT_03185"/>
<proteinExistence type="predicted"/>
<sequence>MRNKLNQVLAENLLLSTTRSNLASKSTASHTIARAISTESQAEPSPSTSTFPPPPAELLPVRPSTSKHRRPTTNPNASLVAAALLSRSPLLLRPLNEFEKSYYQYQRELTLALSKRVNPAFFFRTGSHAAKAFELASQSNLATLLPEPPADQQDSNQTLKSFSINHLEREPHRSLYLFIKYKHKSEWQLPTSKILPTDNLIQASLRAVHSKLGPNMDIWSVGKVPATVYKPTPSSGSKIFEKVWIMPQRILRGKPDLSFINPSSSKVQQQQLDQGLETEPQIEDFAWFTSDEIADKVDPLTSRGFGTRIKILNSD</sequence>
<organism evidence="3 4">
    <name type="scientific">Puccinia striiformis</name>
    <dbReference type="NCBI Taxonomy" id="27350"/>
    <lineage>
        <taxon>Eukaryota</taxon>
        <taxon>Fungi</taxon>
        <taxon>Dikarya</taxon>
        <taxon>Basidiomycota</taxon>
        <taxon>Pucciniomycotina</taxon>
        <taxon>Pucciniomycetes</taxon>
        <taxon>Pucciniales</taxon>
        <taxon>Pucciniaceae</taxon>
        <taxon>Puccinia</taxon>
    </lineage>
</organism>